<dbReference type="Gene3D" id="1.50.10.10">
    <property type="match status" value="1"/>
</dbReference>
<dbReference type="EMBL" id="LYXE01000097">
    <property type="protein sequence ID" value="PDV98486.1"/>
    <property type="molecule type" value="Genomic_DNA"/>
</dbReference>
<gene>
    <name evidence="1" type="ORF">A9Q02_22365</name>
</gene>
<dbReference type="OrthoDB" id="9788151at2"/>
<dbReference type="GO" id="GO:0005975">
    <property type="term" value="P:carbohydrate metabolic process"/>
    <property type="evidence" value="ECO:0007669"/>
    <property type="project" value="InterPro"/>
</dbReference>
<protein>
    <recommendedName>
        <fullName evidence="3">Alpha-L-rhamnosidase six-hairpin glycosidase domain-containing protein</fullName>
    </recommendedName>
</protein>
<dbReference type="Proteomes" id="UP000220922">
    <property type="component" value="Unassembled WGS sequence"/>
</dbReference>
<comment type="caution">
    <text evidence="1">The sequence shown here is derived from an EMBL/GenBank/DDBJ whole genome shotgun (WGS) entry which is preliminary data.</text>
</comment>
<organism evidence="1 2">
    <name type="scientific">Candidatus Chloroploca asiatica</name>
    <dbReference type="NCBI Taxonomy" id="1506545"/>
    <lineage>
        <taxon>Bacteria</taxon>
        <taxon>Bacillati</taxon>
        <taxon>Chloroflexota</taxon>
        <taxon>Chloroflexia</taxon>
        <taxon>Chloroflexales</taxon>
        <taxon>Chloroflexineae</taxon>
        <taxon>Oscillochloridaceae</taxon>
        <taxon>Candidatus Chloroploca</taxon>
    </lineage>
</organism>
<keyword evidence="2" id="KW-1185">Reference proteome</keyword>
<dbReference type="InterPro" id="IPR008928">
    <property type="entry name" value="6-hairpin_glycosidase_sf"/>
</dbReference>
<dbReference type="AlphaFoldDB" id="A0A2H3L1E5"/>
<evidence type="ECO:0008006" key="3">
    <source>
        <dbReference type="Google" id="ProtNLM"/>
    </source>
</evidence>
<accession>A0A2H3L1E5</accession>
<dbReference type="SUPFAM" id="SSF48208">
    <property type="entry name" value="Six-hairpin glycosidases"/>
    <property type="match status" value="1"/>
</dbReference>
<sequence length="662" mass="73209">MPTFPTTKGTSVPRLPSLPLFVLVILLVFTSLPLVPVQAQARASFTSAHPVVAPLTPVVVNVNVADYSGPATLLVFDGRGREVGTFSLTLADGFGAVEVLPRGTLGNHWAALFLDDGRQVANGTLYRLDAQTTIETGVVPFDQLYERVAEFMASKRLSYTLDGKPVVGYRSPDSPLLWLRDHYYQNRAFRYFETDLTSLLEANRRIQAEDGSLPDFVARPDWNIAAMRTPVEADVEYLYVQLIYETWQTTGDTAWMLGMLPSAQKAINYTLTSPMRWEPTLGLVKRPFTIDTWDFEYGPTTTDPDTGKPAPRHWIDEQTKWGIFHGDNTGLAEALRSLATMEERAGQVELAAQRRSLANDIMVRLNRLSWNGTFYTHHVKLVPYQVPGVDEATQLSLSNAVALNRGVLSLTQGRAILAEYQRRLNDPSRTAFAEWYSIDPPFPPGAFGLDGRLGERPGEYVNGGVMPLVGGELARGAFRHGYESYGFDILYRYDQLIRRTGSTYLWYYPTGGVAIVREFLPTDGWGSSAMLGALIEGAAGIEDRGLIYNTARLSPRWPADPRTPITSAYAVARYAASNGYAAYRWNYTPPATRGGDGRLTLEATGSGENIQVRLLLPPTLRTVRSVILNGQPVAYQIETVGPSRYLVLNAAGPLVNVQVTLR</sequence>
<name>A0A2H3L1E5_9CHLR</name>
<dbReference type="InterPro" id="IPR012341">
    <property type="entry name" value="6hp_glycosidase-like_sf"/>
</dbReference>
<proteinExistence type="predicted"/>
<evidence type="ECO:0000313" key="1">
    <source>
        <dbReference type="EMBL" id="PDV98486.1"/>
    </source>
</evidence>
<reference evidence="1 2" key="1">
    <citation type="submission" date="2016-05" db="EMBL/GenBank/DDBJ databases">
        <authorList>
            <person name="Lavstsen T."/>
            <person name="Jespersen J.S."/>
        </authorList>
    </citation>
    <scope>NUCLEOTIDE SEQUENCE [LARGE SCALE GENOMIC DNA]</scope>
    <source>
        <strain evidence="1 2">B7-9</strain>
    </source>
</reference>
<evidence type="ECO:0000313" key="2">
    <source>
        <dbReference type="Proteomes" id="UP000220922"/>
    </source>
</evidence>